<feature type="region of interest" description="Disordered" evidence="1">
    <location>
        <begin position="1"/>
        <end position="25"/>
    </location>
</feature>
<dbReference type="FunFam" id="2.30.42.10:FF:000249">
    <property type="entry name" value="membrane-associated guanylate kinase, WW and PDZ domain-containing protein 1-like isoform X2"/>
    <property type="match status" value="1"/>
</dbReference>
<feature type="domain" description="PDZ" evidence="2">
    <location>
        <begin position="94"/>
        <end position="176"/>
    </location>
</feature>
<proteinExistence type="predicted"/>
<accession>A0A484D708</accession>
<evidence type="ECO:0000313" key="3">
    <source>
        <dbReference type="EMBL" id="TDH11034.1"/>
    </source>
</evidence>
<dbReference type="Proteomes" id="UP000295070">
    <property type="component" value="Chromosome 7"/>
</dbReference>
<evidence type="ECO:0000256" key="1">
    <source>
        <dbReference type="SAM" id="MobiDB-lite"/>
    </source>
</evidence>
<feature type="compositionally biased region" description="Gly residues" evidence="1">
    <location>
        <begin position="217"/>
        <end position="229"/>
    </location>
</feature>
<feature type="compositionally biased region" description="Basic and acidic residues" evidence="1">
    <location>
        <begin position="284"/>
        <end position="294"/>
    </location>
</feature>
<feature type="compositionally biased region" description="Polar residues" evidence="1">
    <location>
        <begin position="366"/>
        <end position="376"/>
    </location>
</feature>
<gene>
    <name evidence="3" type="ORF">EPR50_G00081710</name>
</gene>
<dbReference type="AlphaFoldDB" id="A0A484D708"/>
<protein>
    <recommendedName>
        <fullName evidence="2">PDZ domain-containing protein</fullName>
    </recommendedName>
</protein>
<evidence type="ECO:0000259" key="2">
    <source>
        <dbReference type="PROSITE" id="PS50106"/>
    </source>
</evidence>
<feature type="region of interest" description="Disordered" evidence="1">
    <location>
        <begin position="179"/>
        <end position="376"/>
    </location>
</feature>
<keyword evidence="4" id="KW-1185">Reference proteome</keyword>
<dbReference type="SMART" id="SM00228">
    <property type="entry name" value="PDZ"/>
    <property type="match status" value="2"/>
</dbReference>
<feature type="domain" description="PDZ" evidence="2">
    <location>
        <begin position="8"/>
        <end position="61"/>
    </location>
</feature>
<sequence length="460" mass="50828">MSHRFMTVRRGSPAARSGQVQPGDQLETVEGRPVSGLQHRDLAQILRRAGTTLRLSITPRPHSSPVSEAADLDMDGRLMKGPRGRSKDEARFYNVDLERGPTGFGFSLRGGSEYNMGLYVLGLMEGGPAQRSNKIQVSDQLVEINGDSTSGMTHSQAVEQIRRGGHRIHLILKKGNGYVPDYGPEEGALSPSSSSHTEETHVETVAVTTASLSQQQRGGGGTEGGGGGGGERRKTRREGETKRRTTGGRGGLGPPDLDLDAVEKEAREEEEERRRRSQTLRQKGKWENQREQGRRSRSLPRISARSWDALLPPEGVEMEEEEEEEEEEERRRRSETKSRRRVTAANREGEERQERDDITPRRAKHSGSSGAPQKTVFSFLMPRDDESEFDSQSAASFSEVSQSAASVATAAGWREDSDWRRAESLWQQGNAPGPWLKPSPQKLTKVLIGCRLGGREALSL</sequence>
<comment type="caution">
    <text evidence="3">The sequence shown here is derived from an EMBL/GenBank/DDBJ whole genome shotgun (WGS) entry which is preliminary data.</text>
</comment>
<dbReference type="Pfam" id="PF00595">
    <property type="entry name" value="PDZ"/>
    <property type="match status" value="1"/>
</dbReference>
<dbReference type="GO" id="GO:0005911">
    <property type="term" value="C:cell-cell junction"/>
    <property type="evidence" value="ECO:0007669"/>
    <property type="project" value="TreeGrafter"/>
</dbReference>
<evidence type="ECO:0000313" key="4">
    <source>
        <dbReference type="Proteomes" id="UP000295070"/>
    </source>
</evidence>
<organism evidence="3 4">
    <name type="scientific">Perca flavescens</name>
    <name type="common">American yellow perch</name>
    <name type="synonym">Morone flavescens</name>
    <dbReference type="NCBI Taxonomy" id="8167"/>
    <lineage>
        <taxon>Eukaryota</taxon>
        <taxon>Metazoa</taxon>
        <taxon>Chordata</taxon>
        <taxon>Craniata</taxon>
        <taxon>Vertebrata</taxon>
        <taxon>Euteleostomi</taxon>
        <taxon>Actinopterygii</taxon>
        <taxon>Neopterygii</taxon>
        <taxon>Teleostei</taxon>
        <taxon>Neoteleostei</taxon>
        <taxon>Acanthomorphata</taxon>
        <taxon>Eupercaria</taxon>
        <taxon>Perciformes</taxon>
        <taxon>Percoidei</taxon>
        <taxon>Percidae</taxon>
        <taxon>Percinae</taxon>
        <taxon>Perca</taxon>
    </lineage>
</organism>
<reference evidence="3 4" key="1">
    <citation type="submission" date="2019-01" db="EMBL/GenBank/DDBJ databases">
        <title>A chromosome-scale genome assembly of the yellow perch, Perca flavescens.</title>
        <authorList>
            <person name="Feron R."/>
            <person name="Morvezen R."/>
            <person name="Bestin A."/>
            <person name="Haffray P."/>
            <person name="Klopp C."/>
            <person name="Zahm M."/>
            <person name="Cabau C."/>
            <person name="Roques C."/>
            <person name="Donnadieu C."/>
            <person name="Bouchez O."/>
            <person name="Christie M."/>
            <person name="Larson W."/>
            <person name="Guiguen Y."/>
        </authorList>
    </citation>
    <scope>NUCLEOTIDE SEQUENCE [LARGE SCALE GENOMIC DNA]</scope>
    <source>
        <strain evidence="3">YP-PL-M2</strain>
        <tissue evidence="3">Blood</tissue>
    </source>
</reference>
<dbReference type="InterPro" id="IPR001478">
    <property type="entry name" value="PDZ"/>
</dbReference>
<dbReference type="SUPFAM" id="SSF50156">
    <property type="entry name" value="PDZ domain-like"/>
    <property type="match status" value="2"/>
</dbReference>
<dbReference type="GO" id="GO:0005737">
    <property type="term" value="C:cytoplasm"/>
    <property type="evidence" value="ECO:0007669"/>
    <property type="project" value="TreeGrafter"/>
</dbReference>
<dbReference type="GO" id="GO:0007165">
    <property type="term" value="P:signal transduction"/>
    <property type="evidence" value="ECO:0007669"/>
    <property type="project" value="TreeGrafter"/>
</dbReference>
<dbReference type="Gene3D" id="2.30.42.10">
    <property type="match status" value="2"/>
</dbReference>
<feature type="compositionally biased region" description="Basic and acidic residues" evidence="1">
    <location>
        <begin position="347"/>
        <end position="360"/>
    </location>
</feature>
<dbReference type="PROSITE" id="PS50106">
    <property type="entry name" value="PDZ"/>
    <property type="match status" value="2"/>
</dbReference>
<dbReference type="Pfam" id="PF17820">
    <property type="entry name" value="PDZ_6"/>
    <property type="match status" value="1"/>
</dbReference>
<dbReference type="PANTHER" id="PTHR10316">
    <property type="entry name" value="MEMBRANE ASSOCIATED GUANYLATE KINASE-RELATED"/>
    <property type="match status" value="1"/>
</dbReference>
<dbReference type="STRING" id="8167.A0A484D708"/>
<dbReference type="CDD" id="cd06735">
    <property type="entry name" value="PDZ5_MAGI-1_3-like"/>
    <property type="match status" value="1"/>
</dbReference>
<dbReference type="InterPro" id="IPR036034">
    <property type="entry name" value="PDZ_sf"/>
</dbReference>
<feature type="compositionally biased region" description="Acidic residues" evidence="1">
    <location>
        <begin position="316"/>
        <end position="328"/>
    </location>
</feature>
<dbReference type="EMBL" id="SCKG01000007">
    <property type="protein sequence ID" value="TDH11034.1"/>
    <property type="molecule type" value="Genomic_DNA"/>
</dbReference>
<name>A0A484D708_PERFV</name>
<dbReference type="PANTHER" id="PTHR10316:SF41">
    <property type="entry name" value="MAGI FAMILY MEMBER, X-LINKED A-RELATED"/>
    <property type="match status" value="1"/>
</dbReference>
<dbReference type="InterPro" id="IPR041489">
    <property type="entry name" value="PDZ_6"/>
</dbReference>